<dbReference type="SUPFAM" id="SSF143800">
    <property type="entry name" value="L28p-like"/>
    <property type="match status" value="1"/>
</dbReference>
<dbReference type="NCBIfam" id="TIGR00009">
    <property type="entry name" value="L28"/>
    <property type="match status" value="1"/>
</dbReference>
<keyword evidence="8" id="KW-1185">Reference proteome</keyword>
<name>A0A0C1UR46_9BACT</name>
<comment type="similarity">
    <text evidence="1 5">Belongs to the bacterial ribosomal protein bL28 family.</text>
</comment>
<evidence type="ECO:0000256" key="3">
    <source>
        <dbReference type="ARBA" id="ARBA00023274"/>
    </source>
</evidence>
<accession>A0A0C1UR46</accession>
<evidence type="ECO:0000256" key="5">
    <source>
        <dbReference type="HAMAP-Rule" id="MF_00373"/>
    </source>
</evidence>
<dbReference type="GO" id="GO:0006412">
    <property type="term" value="P:translation"/>
    <property type="evidence" value="ECO:0007669"/>
    <property type="project" value="UniProtKB-UniRule"/>
</dbReference>
<dbReference type="GO" id="GO:0005840">
    <property type="term" value="C:ribosome"/>
    <property type="evidence" value="ECO:0007669"/>
    <property type="project" value="UniProtKB-KW"/>
</dbReference>
<dbReference type="RefSeq" id="WP_039721660.1">
    <property type="nucleotide sequence ID" value="NZ_CP037899.1"/>
</dbReference>
<evidence type="ECO:0000313" key="7">
    <source>
        <dbReference type="EMBL" id="QDQ42261.1"/>
    </source>
</evidence>
<dbReference type="GO" id="GO:0003735">
    <property type="term" value="F:structural constituent of ribosome"/>
    <property type="evidence" value="ECO:0007669"/>
    <property type="project" value="InterPro"/>
</dbReference>
<dbReference type="EMBL" id="JQNX01000005">
    <property type="protein sequence ID" value="KIE58333.1"/>
    <property type="molecule type" value="Genomic_DNA"/>
</dbReference>
<reference evidence="7" key="2">
    <citation type="journal article" date="2019" name="BMC Genomics">
        <title>Complete genome sequence analysis of the thermoacidophilic verrucomicrobial methanotroph 'Candidatus Methylacidiphilum kamchatkense' strain Kam1 and comparison with its closest relatives.</title>
        <authorList>
            <person name="Kruse T."/>
            <person name="Ratnadevi C.M."/>
            <person name="Erikstad H.A."/>
            <person name="Birkeland N.K."/>
        </authorList>
    </citation>
    <scope>NUCLEOTIDE SEQUENCE</scope>
    <source>
        <strain evidence="7">Kam1</strain>
    </source>
</reference>
<dbReference type="OrthoDB" id="9801582at2"/>
<dbReference type="Proteomes" id="UP000315925">
    <property type="component" value="Chromosome"/>
</dbReference>
<evidence type="ECO:0000313" key="8">
    <source>
        <dbReference type="Proteomes" id="UP000031594"/>
    </source>
</evidence>
<evidence type="ECO:0000256" key="1">
    <source>
        <dbReference type="ARBA" id="ARBA00008760"/>
    </source>
</evidence>
<sequence length="87" mass="9710">MSRICPIHGIRPAKGRRIIRKGKAKKKGGIGLHTTGNTPRLFLPNLRKKSIFVPELGRKVKIRVSAKGLKTMMKRGVFPLLKENGLI</sequence>
<dbReference type="AlphaFoldDB" id="A0A0C1UR46"/>
<protein>
    <recommendedName>
        <fullName evidence="4 5">Large ribosomal subunit protein bL28</fullName>
    </recommendedName>
</protein>
<reference evidence="6 8" key="1">
    <citation type="submission" date="2014-08" db="EMBL/GenBank/DDBJ databases">
        <title>Methylacidiphilum kamchatkense strain Kam1 draft genome sequence.</title>
        <authorList>
            <person name="Birkeland N.-K."/>
            <person name="Erikstad H.A."/>
        </authorList>
    </citation>
    <scope>NUCLEOTIDE SEQUENCE [LARGE SCALE GENOMIC DNA]</scope>
    <source>
        <strain evidence="6 8">Kam1</strain>
    </source>
</reference>
<dbReference type="Proteomes" id="UP000031594">
    <property type="component" value="Unassembled WGS sequence"/>
</dbReference>
<dbReference type="InterPro" id="IPR001383">
    <property type="entry name" value="Ribosomal_bL28_bact-type"/>
</dbReference>
<dbReference type="InterPro" id="IPR034704">
    <property type="entry name" value="Ribosomal_bL28/bL31-like_sf"/>
</dbReference>
<gene>
    <name evidence="5" type="primary">rpmB</name>
    <name evidence="6" type="ORF">A946_07535</name>
    <name evidence="7" type="ORF">kam1_1030</name>
</gene>
<evidence type="ECO:0000256" key="4">
    <source>
        <dbReference type="ARBA" id="ARBA00035174"/>
    </source>
</evidence>
<dbReference type="HAMAP" id="MF_00373">
    <property type="entry name" value="Ribosomal_bL28"/>
    <property type="match status" value="1"/>
</dbReference>
<keyword evidence="2 5" id="KW-0689">Ribosomal protein</keyword>
<dbReference type="InterPro" id="IPR037147">
    <property type="entry name" value="Ribosomal_bL28_sf"/>
</dbReference>
<dbReference type="InterPro" id="IPR026569">
    <property type="entry name" value="Ribosomal_bL28"/>
</dbReference>
<organism evidence="7 9">
    <name type="scientific">Methylacidiphilum kamchatkense Kam1</name>
    <dbReference type="NCBI Taxonomy" id="1202785"/>
    <lineage>
        <taxon>Bacteria</taxon>
        <taxon>Pseudomonadati</taxon>
        <taxon>Verrucomicrobiota</taxon>
        <taxon>Methylacidiphilae</taxon>
        <taxon>Methylacidiphilales</taxon>
        <taxon>Methylacidiphilaceae</taxon>
        <taxon>Methylacidiphilum (ex Ratnadevi et al. 2023)</taxon>
    </lineage>
</organism>
<dbReference type="EMBL" id="CP037899">
    <property type="protein sequence ID" value="QDQ42261.1"/>
    <property type="molecule type" value="Genomic_DNA"/>
</dbReference>
<keyword evidence="3 5" id="KW-0687">Ribonucleoprotein</keyword>
<evidence type="ECO:0000313" key="9">
    <source>
        <dbReference type="Proteomes" id="UP000315925"/>
    </source>
</evidence>
<dbReference type="GO" id="GO:1990904">
    <property type="term" value="C:ribonucleoprotein complex"/>
    <property type="evidence" value="ECO:0007669"/>
    <property type="project" value="UniProtKB-KW"/>
</dbReference>
<reference evidence="9" key="3">
    <citation type="submission" date="2019-03" db="EMBL/GenBank/DDBJ databases">
        <title>Complete genome of Methylacidiphilum kamchatkense Kam1.</title>
        <authorList>
            <person name="Kruse T."/>
            <person name="Murarilal Ratnadevi C."/>
            <person name="Erikstad H.-A."/>
            <person name="Birkeland N.-K."/>
        </authorList>
    </citation>
    <scope>NUCLEOTIDE SEQUENCE [LARGE SCALE GENOMIC DNA]</scope>
    <source>
        <strain evidence="9">kam1</strain>
    </source>
</reference>
<evidence type="ECO:0000256" key="2">
    <source>
        <dbReference type="ARBA" id="ARBA00022980"/>
    </source>
</evidence>
<dbReference type="Pfam" id="PF00830">
    <property type="entry name" value="Ribosomal_L28"/>
    <property type="match status" value="1"/>
</dbReference>
<proteinExistence type="inferred from homology"/>
<dbReference type="KEGG" id="mkc:kam1_1030"/>
<evidence type="ECO:0000313" key="6">
    <source>
        <dbReference type="EMBL" id="KIE58333.1"/>
    </source>
</evidence>
<dbReference type="STRING" id="1202785.A946_07535"/>
<dbReference type="Gene3D" id="2.30.170.40">
    <property type="entry name" value="Ribosomal protein L28/L24"/>
    <property type="match status" value="1"/>
</dbReference>